<evidence type="ECO:0000256" key="1">
    <source>
        <dbReference type="SAM" id="MobiDB-lite"/>
    </source>
</evidence>
<protein>
    <recommendedName>
        <fullName evidence="7">SGNH domain-containing protein</fullName>
    </recommendedName>
</protein>
<dbReference type="AlphaFoldDB" id="A0A7S4A6B4"/>
<keyword evidence="2" id="KW-0812">Transmembrane</keyword>
<sequence>MAASLTTRPRPPVRWLAALLALAHVKADCASCFVEPVHAGATSAALIVGDAITDSFYPEVDALLDDTPPDAAQCTAAEGGAGVVTTRRGSLTATTLLRPCASDLLNCVDSALSTFPNASSVVKVVHFNWGWEQFEDYSINLANYEAEIGDLYAKLQTAFPSAIFVWATTTPIKGDASIEAMNERALAALPSDVKVHDLHASILDYCEKEGSETCSLHEPAGPLTPSGRRYAAVAVSSYIAKLIPGVATEGLRHSTQEGDATRFRPWETAMMIQGLCVMCLGILVSCAFAYLWYFERSDAVTNSWRRDDDEAMPPPVEIASVQMSALGTMASTPPATPPRQPLQRTPSPAAPMRTPDSML</sequence>
<feature type="region of interest" description="Disordered" evidence="1">
    <location>
        <begin position="327"/>
        <end position="359"/>
    </location>
</feature>
<keyword evidence="2" id="KW-0472">Membrane</keyword>
<feature type="signal peptide" evidence="3">
    <location>
        <begin position="1"/>
        <end position="27"/>
    </location>
</feature>
<keyword evidence="2" id="KW-1133">Transmembrane helix</keyword>
<evidence type="ECO:0000313" key="5">
    <source>
        <dbReference type="EMBL" id="CAH0379989.1"/>
    </source>
</evidence>
<evidence type="ECO:0000313" key="6">
    <source>
        <dbReference type="Proteomes" id="UP000789595"/>
    </source>
</evidence>
<evidence type="ECO:0000256" key="2">
    <source>
        <dbReference type="SAM" id="Phobius"/>
    </source>
</evidence>
<dbReference type="EMBL" id="CAKKNE010000006">
    <property type="protein sequence ID" value="CAH0379989.1"/>
    <property type="molecule type" value="Genomic_DNA"/>
</dbReference>
<gene>
    <name evidence="4" type="ORF">PCAL00307_LOCUS20502</name>
    <name evidence="5" type="ORF">PECAL_6P16260</name>
</gene>
<reference evidence="5" key="2">
    <citation type="submission" date="2021-11" db="EMBL/GenBank/DDBJ databases">
        <authorList>
            <consortium name="Genoscope - CEA"/>
            <person name="William W."/>
        </authorList>
    </citation>
    <scope>NUCLEOTIDE SEQUENCE</scope>
</reference>
<accession>A0A7S4A6B4</accession>
<dbReference type="EMBL" id="HBIW01023776">
    <property type="protein sequence ID" value="CAE0705054.1"/>
    <property type="molecule type" value="Transcribed_RNA"/>
</dbReference>
<keyword evidence="6" id="KW-1185">Reference proteome</keyword>
<dbReference type="InterPro" id="IPR036514">
    <property type="entry name" value="SGNH_hydro_sf"/>
</dbReference>
<evidence type="ECO:0000256" key="3">
    <source>
        <dbReference type="SAM" id="SignalP"/>
    </source>
</evidence>
<dbReference type="Gene3D" id="3.40.50.1110">
    <property type="entry name" value="SGNH hydrolase"/>
    <property type="match status" value="1"/>
</dbReference>
<feature type="chain" id="PRO_5036212368" description="SGNH domain-containing protein" evidence="3">
    <location>
        <begin position="28"/>
        <end position="359"/>
    </location>
</feature>
<reference evidence="4" key="1">
    <citation type="submission" date="2021-01" db="EMBL/GenBank/DDBJ databases">
        <authorList>
            <person name="Corre E."/>
            <person name="Pelletier E."/>
            <person name="Niang G."/>
            <person name="Scheremetjew M."/>
            <person name="Finn R."/>
            <person name="Kale V."/>
            <person name="Holt S."/>
            <person name="Cochrane G."/>
            <person name="Meng A."/>
            <person name="Brown T."/>
            <person name="Cohen L."/>
        </authorList>
    </citation>
    <scope>NUCLEOTIDE SEQUENCE</scope>
    <source>
        <strain evidence="4">CCMP1756</strain>
    </source>
</reference>
<evidence type="ECO:0008006" key="7">
    <source>
        <dbReference type="Google" id="ProtNLM"/>
    </source>
</evidence>
<organism evidence="4">
    <name type="scientific">Pelagomonas calceolata</name>
    <dbReference type="NCBI Taxonomy" id="35677"/>
    <lineage>
        <taxon>Eukaryota</taxon>
        <taxon>Sar</taxon>
        <taxon>Stramenopiles</taxon>
        <taxon>Ochrophyta</taxon>
        <taxon>Pelagophyceae</taxon>
        <taxon>Pelagomonadales</taxon>
        <taxon>Pelagomonadaceae</taxon>
        <taxon>Pelagomonas</taxon>
    </lineage>
</organism>
<name>A0A7S4A6B4_9STRA</name>
<keyword evidence="3" id="KW-0732">Signal</keyword>
<evidence type="ECO:0000313" key="4">
    <source>
        <dbReference type="EMBL" id="CAE0705054.1"/>
    </source>
</evidence>
<dbReference type="Proteomes" id="UP000789595">
    <property type="component" value="Unassembled WGS sequence"/>
</dbReference>
<feature type="transmembrane region" description="Helical" evidence="2">
    <location>
        <begin position="270"/>
        <end position="293"/>
    </location>
</feature>
<proteinExistence type="predicted"/>